<keyword evidence="1" id="KW-0812">Transmembrane</keyword>
<dbReference type="PATRIC" id="fig|66430.4.peg.3607"/>
<proteinExistence type="predicted"/>
<comment type="caution">
    <text evidence="2">The sequence shown here is derived from an EMBL/GenBank/DDBJ whole genome shotgun (WGS) entry which is preliminary data.</text>
</comment>
<evidence type="ECO:0000256" key="1">
    <source>
        <dbReference type="SAM" id="Phobius"/>
    </source>
</evidence>
<evidence type="ECO:0000313" key="2">
    <source>
        <dbReference type="EMBL" id="KMO93560.1"/>
    </source>
</evidence>
<feature type="transmembrane region" description="Helical" evidence="1">
    <location>
        <begin position="18"/>
        <end position="38"/>
    </location>
</feature>
<protein>
    <submittedName>
        <fullName evidence="2">Uncharacterized protein</fullName>
    </submittedName>
</protein>
<reference evidence="2 3" key="1">
    <citation type="submission" date="2015-06" db="EMBL/GenBank/DDBJ databases">
        <title>Recapitulation of the evolution of biosynthetic gene clusters reveals hidden chemical diversity on bacterial genomes.</title>
        <authorList>
            <person name="Cruz-Morales P."/>
            <person name="Martinez-Guerrero C."/>
            <person name="Morales-Escalante M.A."/>
            <person name="Yanez-Guerra L.A."/>
            <person name="Kopp J.F."/>
            <person name="Feldmann J."/>
            <person name="Ramos-Aboites H.E."/>
            <person name="Barona-Gomez F."/>
        </authorList>
    </citation>
    <scope>NUCLEOTIDE SEQUENCE [LARGE SCALE GENOMIC DNA]</scope>
    <source>
        <strain evidence="2 3">ATCC 31245</strain>
    </source>
</reference>
<dbReference type="Proteomes" id="UP000035932">
    <property type="component" value="Unassembled WGS sequence"/>
</dbReference>
<evidence type="ECO:0000313" key="3">
    <source>
        <dbReference type="Proteomes" id="UP000035932"/>
    </source>
</evidence>
<keyword evidence="1" id="KW-1133">Transmembrane helix</keyword>
<dbReference type="RefSeq" id="WP_048480746.1">
    <property type="nucleotide sequence ID" value="NZ_JBIRUD010000019.1"/>
</dbReference>
<name>A0A0J6XCD4_9ACTN</name>
<sequence>MTSEAGDGADGHRWGRTAAGIAAGVLAAAGVRAVFWRLGLHPGFGAAWLSGKIAVKVGFFVAAGGLAGVSLWWQGRRGARSPGPEEKD</sequence>
<keyword evidence="3" id="KW-1185">Reference proteome</keyword>
<dbReference type="EMBL" id="LFML01000162">
    <property type="protein sequence ID" value="KMO93560.1"/>
    <property type="molecule type" value="Genomic_DNA"/>
</dbReference>
<dbReference type="AlphaFoldDB" id="A0A0J6XCD4"/>
<organism evidence="2 3">
    <name type="scientific">Streptomyces roseus</name>
    <dbReference type="NCBI Taxonomy" id="66430"/>
    <lineage>
        <taxon>Bacteria</taxon>
        <taxon>Bacillati</taxon>
        <taxon>Actinomycetota</taxon>
        <taxon>Actinomycetes</taxon>
        <taxon>Kitasatosporales</taxon>
        <taxon>Streptomycetaceae</taxon>
        <taxon>Streptomyces</taxon>
    </lineage>
</organism>
<keyword evidence="1" id="KW-0472">Membrane</keyword>
<accession>A0A0J6XCD4</accession>
<gene>
    <name evidence="2" type="ORF">ACS04_34150</name>
</gene>
<feature type="transmembrane region" description="Helical" evidence="1">
    <location>
        <begin position="53"/>
        <end position="73"/>
    </location>
</feature>